<protein>
    <submittedName>
        <fullName evidence="1">Uncharacterized protein</fullName>
    </submittedName>
</protein>
<reference evidence="1" key="2">
    <citation type="submission" date="2021-08" db="EMBL/GenBank/DDBJ databases">
        <authorList>
            <person name="Tani A."/>
            <person name="Ola A."/>
            <person name="Ogura Y."/>
            <person name="Katsura K."/>
            <person name="Hayashi T."/>
        </authorList>
    </citation>
    <scope>NUCLEOTIDE SEQUENCE</scope>
    <source>
        <strain evidence="1">DSM 23632</strain>
    </source>
</reference>
<name>A0ABQ4U402_9HYPH</name>
<dbReference type="EMBL" id="BPRB01000229">
    <property type="protein sequence ID" value="GJE61609.1"/>
    <property type="molecule type" value="Genomic_DNA"/>
</dbReference>
<sequence length="33" mass="3650">MGMTTTHLVQTFVLKRKRLGPGERILVPNSTAP</sequence>
<proteinExistence type="predicted"/>
<reference evidence="1" key="1">
    <citation type="journal article" date="2021" name="Front. Microbiol.">
        <title>Comprehensive Comparative Genomics and Phenotyping of Methylobacterium Species.</title>
        <authorList>
            <person name="Alessa O."/>
            <person name="Ogura Y."/>
            <person name="Fujitani Y."/>
            <person name="Takami H."/>
            <person name="Hayashi T."/>
            <person name="Sahin N."/>
            <person name="Tani A."/>
        </authorList>
    </citation>
    <scope>NUCLEOTIDE SEQUENCE</scope>
    <source>
        <strain evidence="1">DSM 23632</strain>
    </source>
</reference>
<gene>
    <name evidence="1" type="ORF">MPOCJGCO_3731</name>
</gene>
<accession>A0ABQ4U402</accession>
<organism evidence="1 2">
    <name type="scientific">Methylobacterium trifolii</name>
    <dbReference type="NCBI Taxonomy" id="1003092"/>
    <lineage>
        <taxon>Bacteria</taxon>
        <taxon>Pseudomonadati</taxon>
        <taxon>Pseudomonadota</taxon>
        <taxon>Alphaproteobacteria</taxon>
        <taxon>Hyphomicrobiales</taxon>
        <taxon>Methylobacteriaceae</taxon>
        <taxon>Methylobacterium</taxon>
    </lineage>
</organism>
<comment type="caution">
    <text evidence="1">The sequence shown here is derived from an EMBL/GenBank/DDBJ whole genome shotgun (WGS) entry which is preliminary data.</text>
</comment>
<keyword evidence="2" id="KW-1185">Reference proteome</keyword>
<evidence type="ECO:0000313" key="2">
    <source>
        <dbReference type="Proteomes" id="UP001055057"/>
    </source>
</evidence>
<dbReference type="Proteomes" id="UP001055057">
    <property type="component" value="Unassembled WGS sequence"/>
</dbReference>
<evidence type="ECO:0000313" key="1">
    <source>
        <dbReference type="EMBL" id="GJE61609.1"/>
    </source>
</evidence>